<dbReference type="InterPro" id="IPR055411">
    <property type="entry name" value="LRR_FXL15/At3g58940/PEG3-like"/>
</dbReference>
<proteinExistence type="predicted"/>
<name>A0ABM3H4A0_9MYRT</name>
<evidence type="ECO:0000313" key="4">
    <source>
        <dbReference type="RefSeq" id="XP_048131409.1"/>
    </source>
</evidence>
<dbReference type="CDD" id="cd22160">
    <property type="entry name" value="F-box_AtFBL13-like"/>
    <property type="match status" value="1"/>
</dbReference>
<evidence type="ECO:0000256" key="1">
    <source>
        <dbReference type="SAM" id="MobiDB-lite"/>
    </source>
</evidence>
<feature type="compositionally biased region" description="Basic and acidic residues" evidence="1">
    <location>
        <begin position="10"/>
        <end position="26"/>
    </location>
</feature>
<dbReference type="PANTHER" id="PTHR31900:SF32">
    <property type="entry name" value="F-BOX_RNI_FBD-LIKE DOMAIN PROTEIN"/>
    <property type="match status" value="1"/>
</dbReference>
<dbReference type="GeneID" id="125313996"/>
<dbReference type="Pfam" id="PF00646">
    <property type="entry name" value="F-box"/>
    <property type="match status" value="1"/>
</dbReference>
<dbReference type="InterPro" id="IPR036047">
    <property type="entry name" value="F-box-like_dom_sf"/>
</dbReference>
<dbReference type="InterPro" id="IPR053781">
    <property type="entry name" value="F-box_AtFBL13-like"/>
</dbReference>
<dbReference type="Proteomes" id="UP000827889">
    <property type="component" value="Chromosome 3"/>
</dbReference>
<protein>
    <submittedName>
        <fullName evidence="4">F-box protein At5g03100-like</fullName>
    </submittedName>
</protein>
<keyword evidence="3" id="KW-1185">Reference proteome</keyword>
<evidence type="ECO:0000313" key="3">
    <source>
        <dbReference type="Proteomes" id="UP000827889"/>
    </source>
</evidence>
<accession>A0ABM3H4A0</accession>
<dbReference type="Gene3D" id="1.20.1280.50">
    <property type="match status" value="1"/>
</dbReference>
<evidence type="ECO:0000259" key="2">
    <source>
        <dbReference type="PROSITE" id="PS50181"/>
    </source>
</evidence>
<dbReference type="PROSITE" id="PS50181">
    <property type="entry name" value="FBOX"/>
    <property type="match status" value="1"/>
</dbReference>
<organism evidence="3 4">
    <name type="scientific">Rhodamnia argentea</name>
    <dbReference type="NCBI Taxonomy" id="178133"/>
    <lineage>
        <taxon>Eukaryota</taxon>
        <taxon>Viridiplantae</taxon>
        <taxon>Streptophyta</taxon>
        <taxon>Embryophyta</taxon>
        <taxon>Tracheophyta</taxon>
        <taxon>Spermatophyta</taxon>
        <taxon>Magnoliopsida</taxon>
        <taxon>eudicotyledons</taxon>
        <taxon>Gunneridae</taxon>
        <taxon>Pentapetalae</taxon>
        <taxon>rosids</taxon>
        <taxon>malvids</taxon>
        <taxon>Myrtales</taxon>
        <taxon>Myrtaceae</taxon>
        <taxon>Myrtoideae</taxon>
        <taxon>Myrteae</taxon>
        <taxon>Australasian group</taxon>
        <taxon>Rhodamnia</taxon>
    </lineage>
</organism>
<dbReference type="Gene3D" id="3.80.10.10">
    <property type="entry name" value="Ribonuclease Inhibitor"/>
    <property type="match status" value="1"/>
</dbReference>
<reference evidence="4" key="1">
    <citation type="submission" date="2025-08" db="UniProtKB">
        <authorList>
            <consortium name="RefSeq"/>
        </authorList>
    </citation>
    <scope>IDENTIFICATION</scope>
    <source>
        <tissue evidence="4">Leaf</tissue>
    </source>
</reference>
<dbReference type="InterPro" id="IPR050232">
    <property type="entry name" value="FBL13/AtMIF1-like"/>
</dbReference>
<dbReference type="SUPFAM" id="SSF81383">
    <property type="entry name" value="F-box domain"/>
    <property type="match status" value="1"/>
</dbReference>
<feature type="domain" description="F-box" evidence="2">
    <location>
        <begin position="40"/>
        <end position="88"/>
    </location>
</feature>
<sequence>MAENSVHGSIHREYAGDRPNRTKENPHPPPSPLKRSSSPRDFISPLPDAAIHRIFSFLPLRDAVKTSVLFKRWRSTWTTTTDLVFDGQIGTLGFPSLVDKVLSQCTSPTVKKFHLTDFRYDEPDRPKVDLWLRFAAGHPVEELHLRPSFFSPVKYELPQFLYSLSWLARLEVSLCCFSLGGIIRWPCLKTLVIEYSELSDDILEGIFSGSPVLESVQFRGCKGVKNIIIDSTSVKELVLNDHWFSNPDRIWAPHVQSLRVLGRWYHDSMFRLDDVSSLVEAELVFSIRIRTGTLVSDKKRMCCDLVKGFFEKLHGVPTITIGGWCLQILSLLELEGLPSPFFKCQNLILHGPVSQWDLPGIAYLLKSSQCLEKLDIVLTDLPLQLDLFEESAERFNFDEGDFLPSRKGNFDFLVKHLKRVEIIGFGANSFGSKHLLALIKFLLGEALVLEKLIIKTELPTCHGQKCLDAAVLSKLLGTSRNVLRYQRASKNAEVIFDYPFE</sequence>
<dbReference type="PANTHER" id="PTHR31900">
    <property type="entry name" value="F-BOX/RNI SUPERFAMILY PROTEIN-RELATED"/>
    <property type="match status" value="1"/>
</dbReference>
<dbReference type="SUPFAM" id="SSF52047">
    <property type="entry name" value="RNI-like"/>
    <property type="match status" value="1"/>
</dbReference>
<dbReference type="InterPro" id="IPR032675">
    <property type="entry name" value="LRR_dom_sf"/>
</dbReference>
<feature type="region of interest" description="Disordered" evidence="1">
    <location>
        <begin position="1"/>
        <end position="40"/>
    </location>
</feature>
<dbReference type="InterPro" id="IPR001810">
    <property type="entry name" value="F-box_dom"/>
</dbReference>
<gene>
    <name evidence="4" type="primary">LOC125313996</name>
</gene>
<dbReference type="Pfam" id="PF24758">
    <property type="entry name" value="LRR_At5g56370"/>
    <property type="match status" value="1"/>
</dbReference>
<dbReference type="RefSeq" id="XP_048131409.1">
    <property type="nucleotide sequence ID" value="XM_048275452.1"/>
</dbReference>